<dbReference type="RefSeq" id="WP_207329871.1">
    <property type="nucleotide sequence ID" value="NZ_JAFMYW010000004.1"/>
</dbReference>
<comment type="caution">
    <text evidence="3">The sequence shown here is derived from an EMBL/GenBank/DDBJ whole genome shotgun (WGS) entry which is preliminary data.</text>
</comment>
<accession>A0ABS3JIS0</accession>
<dbReference type="EMBL" id="JAFMYW010000004">
    <property type="protein sequence ID" value="MBO0949915.1"/>
    <property type="molecule type" value="Genomic_DNA"/>
</dbReference>
<dbReference type="PROSITE" id="PS00910">
    <property type="entry name" value="UPF0029"/>
    <property type="match status" value="1"/>
</dbReference>
<dbReference type="InterPro" id="IPR020569">
    <property type="entry name" value="UPF0029_Impact_CS"/>
</dbReference>
<proteinExistence type="inferred from homology"/>
<dbReference type="Proteomes" id="UP000664628">
    <property type="component" value="Unassembled WGS sequence"/>
</dbReference>
<dbReference type="PANTHER" id="PTHR16301:SF20">
    <property type="entry name" value="IMPACT FAMILY MEMBER YIGZ"/>
    <property type="match status" value="1"/>
</dbReference>
<dbReference type="Pfam" id="PF01205">
    <property type="entry name" value="Impact_N"/>
    <property type="match status" value="1"/>
</dbReference>
<comment type="similarity">
    <text evidence="1">Belongs to the IMPACT family.</text>
</comment>
<dbReference type="InterPro" id="IPR001498">
    <property type="entry name" value="Impact_N"/>
</dbReference>
<name>A0ABS3JIS0_9BACT</name>
<dbReference type="PANTHER" id="PTHR16301">
    <property type="entry name" value="IMPACT-RELATED"/>
    <property type="match status" value="1"/>
</dbReference>
<evidence type="ECO:0000259" key="2">
    <source>
        <dbReference type="Pfam" id="PF01205"/>
    </source>
</evidence>
<gene>
    <name evidence="3" type="ORF">J2I46_15065</name>
</gene>
<organism evidence="3 4">
    <name type="scientific">Fibrella forsythiae</name>
    <dbReference type="NCBI Taxonomy" id="2817061"/>
    <lineage>
        <taxon>Bacteria</taxon>
        <taxon>Pseudomonadati</taxon>
        <taxon>Bacteroidota</taxon>
        <taxon>Cytophagia</taxon>
        <taxon>Cytophagales</taxon>
        <taxon>Spirosomataceae</taxon>
        <taxon>Fibrella</taxon>
    </lineage>
</organism>
<evidence type="ECO:0000313" key="4">
    <source>
        <dbReference type="Proteomes" id="UP000664628"/>
    </source>
</evidence>
<dbReference type="InterPro" id="IPR020568">
    <property type="entry name" value="Ribosomal_Su5_D2-typ_SF"/>
</dbReference>
<dbReference type="Gene3D" id="3.30.230.30">
    <property type="entry name" value="Impact, N-terminal domain"/>
    <property type="match status" value="1"/>
</dbReference>
<feature type="domain" description="Impact N-terminal" evidence="2">
    <location>
        <begin position="21"/>
        <end position="125"/>
    </location>
</feature>
<protein>
    <submittedName>
        <fullName evidence="3">YigZ family protein</fullName>
    </submittedName>
</protein>
<sequence>MTVDDTFRTLVSPTMGEFRDRGSKFLAFAYPINTEADSRTYLDMLRTQHPKAVHHCYAYRLGTDRNNYRANDDGEPSGSAGRPILNVLYSRDLTNVLVVVVRYFGGTLLGVPGLINAYKTATIAALDAAKATEKTVNELYQVRYPFEQMNHVMRLVKEQQLPVLKQGYDTACILEIEVRKSLVNTVLERLGKMEGVEVLPHPQSLSC</sequence>
<dbReference type="InterPro" id="IPR036956">
    <property type="entry name" value="Impact_N_sf"/>
</dbReference>
<dbReference type="InterPro" id="IPR023582">
    <property type="entry name" value="Impact"/>
</dbReference>
<dbReference type="SUPFAM" id="SSF54211">
    <property type="entry name" value="Ribosomal protein S5 domain 2-like"/>
    <property type="match status" value="1"/>
</dbReference>
<keyword evidence="4" id="KW-1185">Reference proteome</keyword>
<evidence type="ECO:0000313" key="3">
    <source>
        <dbReference type="EMBL" id="MBO0949915.1"/>
    </source>
</evidence>
<evidence type="ECO:0000256" key="1">
    <source>
        <dbReference type="ARBA" id="ARBA00007665"/>
    </source>
</evidence>
<reference evidence="3 4" key="1">
    <citation type="submission" date="2021-03" db="EMBL/GenBank/DDBJ databases">
        <title>Fibrella sp. HMF5405 genome sequencing and assembly.</title>
        <authorList>
            <person name="Kang H."/>
            <person name="Kim H."/>
            <person name="Bae S."/>
            <person name="Joh K."/>
        </authorList>
    </citation>
    <scope>NUCLEOTIDE SEQUENCE [LARGE SCALE GENOMIC DNA]</scope>
    <source>
        <strain evidence="3 4">HMF5405</strain>
    </source>
</reference>